<dbReference type="AlphaFoldDB" id="Q8FLQ1"/>
<name>Q8FLQ1_COREF</name>
<accession>C8NS90</accession>
<protein>
    <submittedName>
        <fullName evidence="1">Uncharacterized protein</fullName>
    </submittedName>
</protein>
<sequence length="73" mass="8014">MDKWGDAVDNSLYLRLSEFENPFTMAVQGFSHPLTTGELSTIVYSYPQARDNVVTPSFRVSGKTAGKTAGKAR</sequence>
<evidence type="ECO:0000313" key="2">
    <source>
        <dbReference type="Proteomes" id="UP000001409"/>
    </source>
</evidence>
<evidence type="ECO:0000313" key="1">
    <source>
        <dbReference type="EMBL" id="BAC19627.1"/>
    </source>
</evidence>
<keyword evidence="2" id="KW-1185">Reference proteome</keyword>
<reference evidence="1 2" key="1">
    <citation type="journal article" date="2003" name="Genome Res.">
        <title>Comparative complete genome sequence analysis of the amino acid replacements responsible for the thermostability of Corynebacterium efficiens.</title>
        <authorList>
            <person name="Nishio Y."/>
            <person name="Nakamura Y."/>
            <person name="Kawarabayasi Y."/>
            <person name="Usuda Y."/>
            <person name="Kimura E."/>
            <person name="Sugimoto S."/>
            <person name="Matsui K."/>
            <person name="Yamagishi A."/>
            <person name="Kikuchi H."/>
            <person name="Ikeo K."/>
            <person name="Gojobori T."/>
        </authorList>
    </citation>
    <scope>NUCLEOTIDE SEQUENCE [LARGE SCALE GENOMIC DNA]</scope>
    <source>
        <strain evidence="2">DSM 44549 / YS-314 / AJ 12310 / JCM 11189 / NBRC 100395</strain>
    </source>
</reference>
<dbReference type="EMBL" id="BA000035">
    <property type="protein sequence ID" value="BAC19627.1"/>
    <property type="molecule type" value="Genomic_DNA"/>
</dbReference>
<proteinExistence type="predicted"/>
<dbReference type="Proteomes" id="UP000001409">
    <property type="component" value="Chromosome"/>
</dbReference>
<organism evidence="1 2">
    <name type="scientific">Corynebacterium efficiens (strain DSM 44549 / YS-314 / AJ 12310 / JCM 11189 / NBRC 100395)</name>
    <dbReference type="NCBI Taxonomy" id="196164"/>
    <lineage>
        <taxon>Bacteria</taxon>
        <taxon>Bacillati</taxon>
        <taxon>Actinomycetota</taxon>
        <taxon>Actinomycetes</taxon>
        <taxon>Mycobacteriales</taxon>
        <taxon>Corynebacteriaceae</taxon>
        <taxon>Corynebacterium</taxon>
    </lineage>
</organism>
<dbReference type="KEGG" id="cef:CE2817"/>
<dbReference type="HOGENOM" id="CLU_2698344_0_0_11"/>
<accession>Q8FLQ1</accession>